<protein>
    <submittedName>
        <fullName evidence="2">Uncharacterized protein</fullName>
    </submittedName>
</protein>
<comment type="caution">
    <text evidence="2">The sequence shown here is derived from an EMBL/GenBank/DDBJ whole genome shotgun (WGS) entry which is preliminary data.</text>
</comment>
<sequence>MPLRAVMGPPADVPPARGSSVAQSKPPKGNGSKEPATLDQVRAKTIHGLITEKSKKNPKVPVPETALPASEALVEAFGLPSPMAQDPITIVIPDRVSPSLGKSPTSSKIPPSTLPVSESASGSKGPWVPTPYSLPSGITITEEIFSKVK</sequence>
<evidence type="ECO:0000313" key="3">
    <source>
        <dbReference type="Proteomes" id="UP001454036"/>
    </source>
</evidence>
<feature type="compositionally biased region" description="Low complexity" evidence="1">
    <location>
        <begin position="102"/>
        <end position="115"/>
    </location>
</feature>
<dbReference type="Proteomes" id="UP001454036">
    <property type="component" value="Unassembled WGS sequence"/>
</dbReference>
<reference evidence="2 3" key="1">
    <citation type="submission" date="2024-01" db="EMBL/GenBank/DDBJ databases">
        <title>The complete chloroplast genome sequence of Lithospermum erythrorhizon: insights into the phylogenetic relationship among Boraginaceae species and the maternal lineages of purple gromwells.</title>
        <authorList>
            <person name="Okada T."/>
            <person name="Watanabe K."/>
        </authorList>
    </citation>
    <scope>NUCLEOTIDE SEQUENCE [LARGE SCALE GENOMIC DNA]</scope>
</reference>
<feature type="region of interest" description="Disordered" evidence="1">
    <location>
        <begin position="1"/>
        <end position="39"/>
    </location>
</feature>
<evidence type="ECO:0000256" key="1">
    <source>
        <dbReference type="SAM" id="MobiDB-lite"/>
    </source>
</evidence>
<gene>
    <name evidence="2" type="ORF">LIER_33903</name>
</gene>
<dbReference type="EMBL" id="BAABME010013880">
    <property type="protein sequence ID" value="GAA0186615.1"/>
    <property type="molecule type" value="Genomic_DNA"/>
</dbReference>
<organism evidence="2 3">
    <name type="scientific">Lithospermum erythrorhizon</name>
    <name type="common">Purple gromwell</name>
    <name type="synonym">Lithospermum officinale var. erythrorhizon</name>
    <dbReference type="NCBI Taxonomy" id="34254"/>
    <lineage>
        <taxon>Eukaryota</taxon>
        <taxon>Viridiplantae</taxon>
        <taxon>Streptophyta</taxon>
        <taxon>Embryophyta</taxon>
        <taxon>Tracheophyta</taxon>
        <taxon>Spermatophyta</taxon>
        <taxon>Magnoliopsida</taxon>
        <taxon>eudicotyledons</taxon>
        <taxon>Gunneridae</taxon>
        <taxon>Pentapetalae</taxon>
        <taxon>asterids</taxon>
        <taxon>lamiids</taxon>
        <taxon>Boraginales</taxon>
        <taxon>Boraginaceae</taxon>
        <taxon>Boraginoideae</taxon>
        <taxon>Lithospermeae</taxon>
        <taxon>Lithospermum</taxon>
    </lineage>
</organism>
<proteinExistence type="predicted"/>
<accession>A0AAV3S163</accession>
<evidence type="ECO:0000313" key="2">
    <source>
        <dbReference type="EMBL" id="GAA0186615.1"/>
    </source>
</evidence>
<dbReference type="AlphaFoldDB" id="A0AAV3S163"/>
<name>A0AAV3S163_LITER</name>
<feature type="region of interest" description="Disordered" evidence="1">
    <location>
        <begin position="95"/>
        <end position="132"/>
    </location>
</feature>
<keyword evidence="3" id="KW-1185">Reference proteome</keyword>